<name>A0A3L8SCA7_CHLGU</name>
<reference evidence="1 2" key="1">
    <citation type="journal article" date="2018" name="Proc. R. Soc. B">
        <title>A non-coding region near Follistatin controls head colour polymorphism in the Gouldian finch.</title>
        <authorList>
            <person name="Toomey M.B."/>
            <person name="Marques C.I."/>
            <person name="Andrade P."/>
            <person name="Araujo P.M."/>
            <person name="Sabatino S."/>
            <person name="Gazda M.A."/>
            <person name="Afonso S."/>
            <person name="Lopes R.J."/>
            <person name="Corbo J.C."/>
            <person name="Carneiro M."/>
        </authorList>
    </citation>
    <scope>NUCLEOTIDE SEQUENCE [LARGE SCALE GENOMIC DNA]</scope>
    <source>
        <strain evidence="1">Red01</strain>
        <tissue evidence="1">Muscle</tissue>
    </source>
</reference>
<keyword evidence="2" id="KW-1185">Reference proteome</keyword>
<gene>
    <name evidence="1" type="ORF">DV515_00009528</name>
</gene>
<protein>
    <submittedName>
        <fullName evidence="1">Uncharacterized protein</fullName>
    </submittedName>
</protein>
<comment type="caution">
    <text evidence="1">The sequence shown here is derived from an EMBL/GenBank/DDBJ whole genome shotgun (WGS) entry which is preliminary data.</text>
</comment>
<evidence type="ECO:0000313" key="2">
    <source>
        <dbReference type="Proteomes" id="UP000276834"/>
    </source>
</evidence>
<organism evidence="1 2">
    <name type="scientific">Chloebia gouldiae</name>
    <name type="common">Gouldian finch</name>
    <name type="synonym">Erythrura gouldiae</name>
    <dbReference type="NCBI Taxonomy" id="44316"/>
    <lineage>
        <taxon>Eukaryota</taxon>
        <taxon>Metazoa</taxon>
        <taxon>Chordata</taxon>
        <taxon>Craniata</taxon>
        <taxon>Vertebrata</taxon>
        <taxon>Euteleostomi</taxon>
        <taxon>Archelosauria</taxon>
        <taxon>Archosauria</taxon>
        <taxon>Dinosauria</taxon>
        <taxon>Saurischia</taxon>
        <taxon>Theropoda</taxon>
        <taxon>Coelurosauria</taxon>
        <taxon>Aves</taxon>
        <taxon>Neognathae</taxon>
        <taxon>Neoaves</taxon>
        <taxon>Telluraves</taxon>
        <taxon>Australaves</taxon>
        <taxon>Passeriformes</taxon>
        <taxon>Passeroidea</taxon>
        <taxon>Passeridae</taxon>
        <taxon>Chloebia</taxon>
    </lineage>
</organism>
<dbReference type="AlphaFoldDB" id="A0A3L8SCA7"/>
<sequence>RWYRVTEAVTLKHESAGANDGLKSLNESAGNCCRSAQPRCRRDAPASAGAPAAPRELSCPSAEMRCIPLDMTDER</sequence>
<proteinExistence type="predicted"/>
<accession>A0A3L8SCA7</accession>
<dbReference type="Proteomes" id="UP000276834">
    <property type="component" value="Unassembled WGS sequence"/>
</dbReference>
<dbReference type="EMBL" id="QUSF01000031">
    <property type="protein sequence ID" value="RLV99640.1"/>
    <property type="molecule type" value="Genomic_DNA"/>
</dbReference>
<feature type="non-terminal residue" evidence="1">
    <location>
        <position position="1"/>
    </location>
</feature>
<evidence type="ECO:0000313" key="1">
    <source>
        <dbReference type="EMBL" id="RLV99640.1"/>
    </source>
</evidence>